<dbReference type="InterPro" id="IPR036249">
    <property type="entry name" value="Thioredoxin-like_sf"/>
</dbReference>
<evidence type="ECO:0000256" key="1">
    <source>
        <dbReference type="ARBA" id="ARBA00007198"/>
    </source>
</evidence>
<name>A0ABW2B170_9RHOB</name>
<gene>
    <name evidence="3" type="ORF">ACFQFQ_06820</name>
</gene>
<dbReference type="EMBL" id="JBHSWG010000001">
    <property type="protein sequence ID" value="MFC6759273.1"/>
    <property type="molecule type" value="Genomic_DNA"/>
</dbReference>
<sequence>MILYGLPTCSECKKATKALSDAGHRVTLRDVRADPLSEAEWAPLIAEFGDNIIDRKSQTYRNLSVWMRESEAEAQLLDQPALMARPILTDGSRYTLGWDDAAQAVWLG</sequence>
<dbReference type="Gene3D" id="3.40.30.10">
    <property type="entry name" value="Glutaredoxin"/>
    <property type="match status" value="1"/>
</dbReference>
<dbReference type="CDD" id="cd02977">
    <property type="entry name" value="ArsC_family"/>
    <property type="match status" value="1"/>
</dbReference>
<protein>
    <submittedName>
        <fullName evidence="3">Arsenate reductase family protein</fullName>
    </submittedName>
</protein>
<evidence type="ECO:0000313" key="3">
    <source>
        <dbReference type="EMBL" id="MFC6759273.1"/>
    </source>
</evidence>
<dbReference type="SUPFAM" id="SSF52833">
    <property type="entry name" value="Thioredoxin-like"/>
    <property type="match status" value="1"/>
</dbReference>
<comment type="caution">
    <text evidence="3">The sequence shown here is derived from an EMBL/GenBank/DDBJ whole genome shotgun (WGS) entry which is preliminary data.</text>
</comment>
<comment type="similarity">
    <text evidence="1 2">Belongs to the ArsC family.</text>
</comment>
<dbReference type="PROSITE" id="PS51353">
    <property type="entry name" value="ARSC"/>
    <property type="match status" value="1"/>
</dbReference>
<evidence type="ECO:0000256" key="2">
    <source>
        <dbReference type="PROSITE-ProRule" id="PRU01282"/>
    </source>
</evidence>
<proteinExistence type="inferred from homology"/>
<dbReference type="PANTHER" id="PTHR30041">
    <property type="entry name" value="ARSENATE REDUCTASE"/>
    <property type="match status" value="1"/>
</dbReference>
<dbReference type="Proteomes" id="UP001596353">
    <property type="component" value="Unassembled WGS sequence"/>
</dbReference>
<organism evidence="3 4">
    <name type="scientific">Sulfitobacter porphyrae</name>
    <dbReference type="NCBI Taxonomy" id="1246864"/>
    <lineage>
        <taxon>Bacteria</taxon>
        <taxon>Pseudomonadati</taxon>
        <taxon>Pseudomonadota</taxon>
        <taxon>Alphaproteobacteria</taxon>
        <taxon>Rhodobacterales</taxon>
        <taxon>Roseobacteraceae</taxon>
        <taxon>Sulfitobacter</taxon>
    </lineage>
</organism>
<dbReference type="PANTHER" id="PTHR30041:SF8">
    <property type="entry name" value="PROTEIN YFFB"/>
    <property type="match status" value="1"/>
</dbReference>
<accession>A0ABW2B170</accession>
<dbReference type="Pfam" id="PF03960">
    <property type="entry name" value="ArsC"/>
    <property type="match status" value="1"/>
</dbReference>
<evidence type="ECO:0000313" key="4">
    <source>
        <dbReference type="Proteomes" id="UP001596353"/>
    </source>
</evidence>
<dbReference type="InterPro" id="IPR006660">
    <property type="entry name" value="Arsenate_reductase-like"/>
</dbReference>
<reference evidence="4" key="1">
    <citation type="journal article" date="2019" name="Int. J. Syst. Evol. Microbiol.">
        <title>The Global Catalogue of Microorganisms (GCM) 10K type strain sequencing project: providing services to taxonomists for standard genome sequencing and annotation.</title>
        <authorList>
            <consortium name="The Broad Institute Genomics Platform"/>
            <consortium name="The Broad Institute Genome Sequencing Center for Infectious Disease"/>
            <person name="Wu L."/>
            <person name="Ma J."/>
        </authorList>
    </citation>
    <scope>NUCLEOTIDE SEQUENCE [LARGE SCALE GENOMIC DNA]</scope>
    <source>
        <strain evidence="4">CCUG 66188</strain>
    </source>
</reference>
<keyword evidence="4" id="KW-1185">Reference proteome</keyword>